<dbReference type="PANTHER" id="PTHR44051:SF9">
    <property type="entry name" value="GLUTATHIONE S-TRANSFERASE 1"/>
    <property type="match status" value="1"/>
</dbReference>
<keyword evidence="3" id="KW-0808">Transferase</keyword>
<dbReference type="InterPro" id="IPR010987">
    <property type="entry name" value="Glutathione-S-Trfase_C-like"/>
</dbReference>
<dbReference type="EMBL" id="QGMI01000916">
    <property type="protein sequence ID" value="TVY35844.1"/>
    <property type="molecule type" value="Genomic_DNA"/>
</dbReference>
<dbReference type="SUPFAM" id="SSF47616">
    <property type="entry name" value="GST C-terminal domain-like"/>
    <property type="match status" value="1"/>
</dbReference>
<dbReference type="PROSITE" id="PS50405">
    <property type="entry name" value="GST_CTER"/>
    <property type="match status" value="1"/>
</dbReference>
<protein>
    <submittedName>
        <fullName evidence="3">Glutathione S-transferase</fullName>
    </submittedName>
</protein>
<dbReference type="GO" id="GO:0016740">
    <property type="term" value="F:transferase activity"/>
    <property type="evidence" value="ECO:0007669"/>
    <property type="project" value="UniProtKB-KW"/>
</dbReference>
<dbReference type="CDD" id="cd03189">
    <property type="entry name" value="GST_C_GTT1_like"/>
    <property type="match status" value="1"/>
</dbReference>
<name>A0A8H8RI12_9HELO</name>
<accession>A0A8H8RI12</accession>
<dbReference type="Proteomes" id="UP000443090">
    <property type="component" value="Unassembled WGS sequence"/>
</dbReference>
<dbReference type="PANTHER" id="PTHR44051">
    <property type="entry name" value="GLUTATHIONE S-TRANSFERASE-RELATED"/>
    <property type="match status" value="1"/>
</dbReference>
<dbReference type="InterPro" id="IPR036282">
    <property type="entry name" value="Glutathione-S-Trfase_C_sf"/>
</dbReference>
<evidence type="ECO:0000259" key="2">
    <source>
        <dbReference type="PROSITE" id="PS50405"/>
    </source>
</evidence>
<comment type="caution">
    <text evidence="3">The sequence shown here is derived from an EMBL/GenBank/DDBJ whole genome shotgun (WGS) entry which is preliminary data.</text>
</comment>
<feature type="non-terminal residue" evidence="3">
    <location>
        <position position="297"/>
    </location>
</feature>
<dbReference type="InterPro" id="IPR004046">
    <property type="entry name" value="GST_C"/>
</dbReference>
<dbReference type="Pfam" id="PF14497">
    <property type="entry name" value="GST_C_3"/>
    <property type="match status" value="1"/>
</dbReference>
<keyword evidence="4" id="KW-1185">Reference proteome</keyword>
<feature type="region of interest" description="Disordered" evidence="1">
    <location>
        <begin position="65"/>
        <end position="103"/>
    </location>
</feature>
<dbReference type="OrthoDB" id="2098326at2759"/>
<proteinExistence type="predicted"/>
<dbReference type="Gene3D" id="3.40.30.10">
    <property type="entry name" value="Glutaredoxin"/>
    <property type="match status" value="1"/>
</dbReference>
<evidence type="ECO:0000313" key="3">
    <source>
        <dbReference type="EMBL" id="TVY35844.1"/>
    </source>
</evidence>
<evidence type="ECO:0000256" key="1">
    <source>
        <dbReference type="SAM" id="MobiDB-lite"/>
    </source>
</evidence>
<sequence>FSIDCFNQPSISLSLIHLNPNLNHNPNQLIIYHNDINNPRTSFSRAANNQALLARAIALPAHPLAPRRTQPPLRTKDLQTRPSNTLRAAGAQRNPPLGKSPVISITPPNSPPVVVAESALIIEYLLDHYAAGSKSTLLPKRYEEGKEGQVGGETQEWLRFRYFMHYAEGSLMIIMMLYLVATNIKNSPVPFFIKPITTRVGDKILTSFVEPNCVTHFSFLESQLQTSGGQYLCGKHLTGADILISFPLIAGKGSAYTKEKYPLVWAYTERLEKEKGYVKAVEKIVELEGEFSASLPR</sequence>
<reference evidence="3 4" key="1">
    <citation type="submission" date="2018-05" db="EMBL/GenBank/DDBJ databases">
        <title>Genome sequencing and assembly of the regulated plant pathogen Lachnellula willkommii and related sister species for the development of diagnostic species identification markers.</title>
        <authorList>
            <person name="Giroux E."/>
            <person name="Bilodeau G."/>
        </authorList>
    </citation>
    <scope>NUCLEOTIDE SEQUENCE [LARGE SCALE GENOMIC DNA]</scope>
    <source>
        <strain evidence="3 4">CBS 160.35</strain>
    </source>
</reference>
<gene>
    <name evidence="3" type="primary">GTT1_1</name>
    <name evidence="3" type="ORF">LOCC1_G007461</name>
</gene>
<feature type="domain" description="GST C-terminal" evidence="2">
    <location>
        <begin position="166"/>
        <end position="291"/>
    </location>
</feature>
<dbReference type="AlphaFoldDB" id="A0A8H8RI12"/>
<dbReference type="Gene3D" id="1.20.1050.10">
    <property type="match status" value="1"/>
</dbReference>
<evidence type="ECO:0000313" key="4">
    <source>
        <dbReference type="Proteomes" id="UP000443090"/>
    </source>
</evidence>
<organism evidence="3 4">
    <name type="scientific">Lachnellula occidentalis</name>
    <dbReference type="NCBI Taxonomy" id="215460"/>
    <lineage>
        <taxon>Eukaryota</taxon>
        <taxon>Fungi</taxon>
        <taxon>Dikarya</taxon>
        <taxon>Ascomycota</taxon>
        <taxon>Pezizomycotina</taxon>
        <taxon>Leotiomycetes</taxon>
        <taxon>Helotiales</taxon>
        <taxon>Lachnaceae</taxon>
        <taxon>Lachnellula</taxon>
    </lineage>
</organism>